<evidence type="ECO:0000313" key="1">
    <source>
        <dbReference type="Proteomes" id="UP000095286"/>
    </source>
</evidence>
<dbReference type="Proteomes" id="UP000095286">
    <property type="component" value="Unplaced"/>
</dbReference>
<organism evidence="1 2">
    <name type="scientific">Rhabditophanes sp. KR3021</name>
    <dbReference type="NCBI Taxonomy" id="114890"/>
    <lineage>
        <taxon>Eukaryota</taxon>
        <taxon>Metazoa</taxon>
        <taxon>Ecdysozoa</taxon>
        <taxon>Nematoda</taxon>
        <taxon>Chromadorea</taxon>
        <taxon>Rhabditida</taxon>
        <taxon>Tylenchina</taxon>
        <taxon>Panagrolaimomorpha</taxon>
        <taxon>Strongyloidoidea</taxon>
        <taxon>Alloionematidae</taxon>
        <taxon>Rhabditophanes</taxon>
    </lineage>
</organism>
<reference evidence="2" key="1">
    <citation type="submission" date="2016-11" db="UniProtKB">
        <authorList>
            <consortium name="WormBaseParasite"/>
        </authorList>
    </citation>
    <scope>IDENTIFICATION</scope>
    <source>
        <strain evidence="2">KR3021</strain>
    </source>
</reference>
<sequence length="155" mass="17539">MKFTSTTFLVASIAIMFAMIPISESFAFGSTRLNNGDANKMFALTDEPQEYTYPMIKKSLSFYGSPNRFALIDKQYRNKFAKHHGTNDDGSQRFAFAKRSFFENNALEKTSELGGHDYDASNNFAITEFAKRKPFAKKAASFALLDNNQKFSEFA</sequence>
<accession>A0AC35U5P1</accession>
<protein>
    <submittedName>
        <fullName evidence="2">Inhibitor_I29 domain-containing protein</fullName>
    </submittedName>
</protein>
<name>A0AC35U5P1_9BILA</name>
<dbReference type="WBParaSite" id="RSKR_0000749700.1">
    <property type="protein sequence ID" value="RSKR_0000749700.1"/>
    <property type="gene ID" value="RSKR_0000749700"/>
</dbReference>
<proteinExistence type="predicted"/>
<evidence type="ECO:0000313" key="2">
    <source>
        <dbReference type="WBParaSite" id="RSKR_0000749700.1"/>
    </source>
</evidence>